<gene>
    <name evidence="2" type="ORF">TCLT_LOCUS10831</name>
</gene>
<organism evidence="4">
    <name type="scientific">Thelazia callipaeda</name>
    <name type="common">Oriental eyeworm</name>
    <name type="synonym">Parasitic nematode</name>
    <dbReference type="NCBI Taxonomy" id="103827"/>
    <lineage>
        <taxon>Eukaryota</taxon>
        <taxon>Metazoa</taxon>
        <taxon>Ecdysozoa</taxon>
        <taxon>Nematoda</taxon>
        <taxon>Chromadorea</taxon>
        <taxon>Rhabditida</taxon>
        <taxon>Spirurina</taxon>
        <taxon>Spiruromorpha</taxon>
        <taxon>Thelazioidea</taxon>
        <taxon>Thelaziidae</taxon>
        <taxon>Thelazia</taxon>
    </lineage>
</organism>
<protein>
    <submittedName>
        <fullName evidence="4">Glucuronosyltransferase</fullName>
    </submittedName>
</protein>
<evidence type="ECO:0000313" key="3">
    <source>
        <dbReference type="Proteomes" id="UP000276776"/>
    </source>
</evidence>
<dbReference type="EMBL" id="UYYF01005417">
    <property type="protein sequence ID" value="VDN08549.1"/>
    <property type="molecule type" value="Genomic_DNA"/>
</dbReference>
<evidence type="ECO:0000256" key="1">
    <source>
        <dbReference type="SAM" id="SignalP"/>
    </source>
</evidence>
<sequence>MQILVILLTCFVSSLHPYNILVFNPRFGKSHVLFMNTITDTLIEAGHNLVSLQ</sequence>
<dbReference type="WBParaSite" id="TCLT_0001085001-mRNA-1">
    <property type="protein sequence ID" value="TCLT_0001085001-mRNA-1"/>
    <property type="gene ID" value="TCLT_0001085001"/>
</dbReference>
<dbReference type="AlphaFoldDB" id="A0A0N5DCD0"/>
<proteinExistence type="predicted"/>
<name>A0A0N5DCD0_THECL</name>
<keyword evidence="3" id="KW-1185">Reference proteome</keyword>
<keyword evidence="1" id="KW-0732">Signal</keyword>
<dbReference type="STRING" id="103827.A0A0N5DCD0"/>
<dbReference type="OrthoDB" id="5865374at2759"/>
<feature type="chain" id="PRO_5043126787" evidence="1">
    <location>
        <begin position="18"/>
        <end position="53"/>
    </location>
</feature>
<dbReference type="SUPFAM" id="SSF53756">
    <property type="entry name" value="UDP-Glycosyltransferase/glycogen phosphorylase"/>
    <property type="match status" value="1"/>
</dbReference>
<evidence type="ECO:0000313" key="2">
    <source>
        <dbReference type="EMBL" id="VDN08549.1"/>
    </source>
</evidence>
<evidence type="ECO:0000313" key="4">
    <source>
        <dbReference type="WBParaSite" id="TCLT_0001085001-mRNA-1"/>
    </source>
</evidence>
<dbReference type="Proteomes" id="UP000276776">
    <property type="component" value="Unassembled WGS sequence"/>
</dbReference>
<reference evidence="2 3" key="2">
    <citation type="submission" date="2018-11" db="EMBL/GenBank/DDBJ databases">
        <authorList>
            <consortium name="Pathogen Informatics"/>
        </authorList>
    </citation>
    <scope>NUCLEOTIDE SEQUENCE [LARGE SCALE GENOMIC DNA]</scope>
</reference>
<accession>A0A0N5DCD0</accession>
<feature type="signal peptide" evidence="1">
    <location>
        <begin position="1"/>
        <end position="17"/>
    </location>
</feature>
<reference evidence="4" key="1">
    <citation type="submission" date="2017-02" db="UniProtKB">
        <authorList>
            <consortium name="WormBaseParasite"/>
        </authorList>
    </citation>
    <scope>IDENTIFICATION</scope>
</reference>